<organism evidence="17 18">
    <name type="scientific">Mucor circinelloides f. circinelloides (strain 1006PhL)</name>
    <name type="common">Mucormycosis agent</name>
    <name type="synonym">Calyptromyces circinelloides</name>
    <dbReference type="NCBI Taxonomy" id="1220926"/>
    <lineage>
        <taxon>Eukaryota</taxon>
        <taxon>Fungi</taxon>
        <taxon>Fungi incertae sedis</taxon>
        <taxon>Mucoromycota</taxon>
        <taxon>Mucoromycotina</taxon>
        <taxon>Mucoromycetes</taxon>
        <taxon>Mucorales</taxon>
        <taxon>Mucorineae</taxon>
        <taxon>Mucoraceae</taxon>
        <taxon>Mucor</taxon>
    </lineage>
</organism>
<comment type="subcellular location">
    <subcellularLocation>
        <location evidence="1">Cell membrane</location>
        <topology evidence="1">Multi-pass membrane protein</topology>
    </subcellularLocation>
</comment>
<feature type="domain" description="Cytochrome b5 heme-binding" evidence="15">
    <location>
        <begin position="956"/>
        <end position="1013"/>
    </location>
</feature>
<keyword evidence="12" id="KW-0067">ATP-binding</keyword>
<dbReference type="GO" id="GO:0031505">
    <property type="term" value="P:fungal-type cell wall organization"/>
    <property type="evidence" value="ECO:0007669"/>
    <property type="project" value="TreeGrafter"/>
</dbReference>
<dbReference type="GO" id="GO:0030428">
    <property type="term" value="C:cell septum"/>
    <property type="evidence" value="ECO:0007669"/>
    <property type="project" value="TreeGrafter"/>
</dbReference>
<evidence type="ECO:0000256" key="7">
    <source>
        <dbReference type="ARBA" id="ARBA00022989"/>
    </source>
</evidence>
<dbReference type="InterPro" id="IPR036400">
    <property type="entry name" value="Cyt_B5-like_heme/steroid_sf"/>
</dbReference>
<evidence type="ECO:0000256" key="10">
    <source>
        <dbReference type="ARBA" id="ARBA00023175"/>
    </source>
</evidence>
<dbReference type="OrthoDB" id="370884at2759"/>
<dbReference type="PROSITE" id="PS51456">
    <property type="entry name" value="MYOSIN_MOTOR"/>
    <property type="match status" value="1"/>
</dbReference>
<evidence type="ECO:0000256" key="12">
    <source>
        <dbReference type="PROSITE-ProRule" id="PRU00782"/>
    </source>
</evidence>
<dbReference type="SUPFAM" id="SSF55856">
    <property type="entry name" value="Cytochrome b5-like heme/steroid binding domain"/>
    <property type="match status" value="1"/>
</dbReference>
<dbReference type="EMBL" id="KE123950">
    <property type="protein sequence ID" value="EPB88494.1"/>
    <property type="molecule type" value="Genomic_DNA"/>
</dbReference>
<dbReference type="OMA" id="CQFSTYF"/>
<evidence type="ECO:0000256" key="11">
    <source>
        <dbReference type="ARBA" id="ARBA00023180"/>
    </source>
</evidence>
<sequence length="1832" mass="206578">MNRRSMHAPPSDTINDLSTVDNLTDKQLTDILHQKFLNYNVYSYIGACHLVAINPFKALAQNDAQTSDDYVTSYKDIASPANPISSKLNPHVFELVNRAYFHMRRTGNDQSIFLCGESGTGKTEISNLVIRHLIHLSANKKRCKVQNQMLNGQKVLRAFGCAKTCFNDNAASRYGVYIETHYNERGKMVGAKTLHYFLEKSRLCHGKLGEGNFNVFYWLLAGTEPDEKQVLQLKDDPKAYLYLAKYGRMLQSGDAADYNELKGVMRAAGFRGEHFNRIIQLLAAILHLGNISFTDPAGLSVTDESVTIKNRDTLEFVAELLGLDAQALESVLTLKTTMIGKDVTTLILNADQAAAQRDELAQTLYSLLFSWLVEHVNQKTYTDQFNSFIGLLDFPGTQPSGFGSVGFEQFCIDYANERIYNFIMDRTFASDNDSEFQAESIQLPQVDYTCNTACIDLYEKPTRGINAILNKMSEKTMSGKRIFTDANAVEAITKYNTDNPSFASKLSDTNARQFAIQHYSGQVTYEPTGFIAKNNNQLLVDFIALIRGNADMPASWNSFVLDLFSDDNLAIDSHPLGGMSALVAAQQSAKPTRLPSMRRSQRKANREKPNVSAVVDDSSKKTVLAQVQSAIDDLVSSFQETTMWCVHCIRPNATASTTQFDSLLVQSQIKAFHLDTMAAKMQRFYMISVPHSSFLSRYAVPFSHMGLDHSGSPQEQCMSIKEMNHWTDRDIAIGTNKVFLSYASWHLLEEQLRALEKQEQKSLKVFDPNIGMPALLDNEQGMDIHTRDIPATTPTPMLSQDFDNATLETLPLPSVAGRSVYSDDDHHNTRYSRGSFYNTSQDADFRFGNYVNQAGDYTATDGGSFSPPMAPPTTDLDATDEKESTMTPGRKRWLWFVTLMTWWIPKILLVKWGRMKRKDVRIAWREKVVLCMIITCMCGFVIWFLVFFGEIICPNQNVYSINELSSHNSDQDGYVAIRGEVFDLGSFAPHHYPSIVPTSSVLSYAGKDATDLFPIQVSDLCENVSPYVSLDYNRNYTDPNAQYHDFRFASGNYRPNWYYDQMTMLRRNYKKGDMGVEWKGIRDQAQGAYKLNGVSTNRQWAVINEHIYDLTTYLMGGRYLAAPNNGTVPTDVSTDFLDPQVVELFQANAGTDLTEKFNALSLSADQKYRELACIRNLYFVGMVDQRNSTKCQFSTYFLLAVTICLCIVVFFKFIAAIRIGSARVPEELDKFVICQVTCYTEDEDSLRKTIDSLATLRYDDKRKLIVVICDGMIIGSGNDRPTPRIVLDIFGVDPQVDPEALSFISVGEGMKQHNRAKIYSGLYEIGGHVVPYLVIAKVGAPNERQKPGNRGKRDSQLVLMQFLNRVQYDAPMNPMQLEMYHQMRNVIGVSPELYEYVLMVDADTEVMPTGLNYLVSSMSHDAKIIGICGETTLSNEKDTWVTMIQVYEYFISHHMIKAFESLFSTVSCLPGCFTMYRIRTVDGKRPLFVSNEVIQDYTVNVVDTLHKKNLLYLGEDRYLTTLLLKHHPNYKTKFNADAQCKTNAPDTWDVLISQRRRWINSTVHNLGELVFLPKLCGFCCFSMRFVVMLDLISTLVQPALLGYLGFLIYKLVEAKNQIPYITIITLGCTYGLQIILFIMYRRWEYIAWFFLSILALPVFSFYIPIYSYWHFDDFSWGNTRVVVGEKGKQVAVGDEGEFDPKSIPLMSWSQYEKFMLSENYSDGLSQASYSYPPAPMSSAHGAGGAGGVYPNNSSSASVAYSNYGSRYSYGPGSVHSFAGRSMADGHQSVASGASGYASRFRYGPTMMHDAMSDTMSASMVNSYYAQNQQHNR</sequence>
<keyword evidence="5" id="KW-0808">Transferase</keyword>
<evidence type="ECO:0000256" key="2">
    <source>
        <dbReference type="ARBA" id="ARBA00012543"/>
    </source>
</evidence>
<keyword evidence="4" id="KW-0328">Glycosyltransferase</keyword>
<dbReference type="InterPro" id="IPR036961">
    <property type="entry name" value="Kinesin_motor_dom_sf"/>
</dbReference>
<evidence type="ECO:0000256" key="3">
    <source>
        <dbReference type="ARBA" id="ARBA00022475"/>
    </source>
</evidence>
<dbReference type="GO" id="GO:0003779">
    <property type="term" value="F:actin binding"/>
    <property type="evidence" value="ECO:0007669"/>
    <property type="project" value="UniProtKB-KW"/>
</dbReference>
<evidence type="ECO:0000259" key="15">
    <source>
        <dbReference type="PROSITE" id="PS50255"/>
    </source>
</evidence>
<evidence type="ECO:0000259" key="16">
    <source>
        <dbReference type="PROSITE" id="PS51456"/>
    </source>
</evidence>
<dbReference type="PROSITE" id="PS00675">
    <property type="entry name" value="SIGMA54_INTERACT_1"/>
    <property type="match status" value="1"/>
</dbReference>
<dbReference type="Pfam" id="PF03142">
    <property type="entry name" value="Chitin_synth_2"/>
    <property type="match status" value="1"/>
</dbReference>
<dbReference type="InterPro" id="IPR001609">
    <property type="entry name" value="Myosin_head_motor_dom-like"/>
</dbReference>
<dbReference type="SUPFAM" id="SSF52540">
    <property type="entry name" value="P-loop containing nucleoside triphosphate hydrolases"/>
    <property type="match status" value="1"/>
</dbReference>
<feature type="region of interest" description="Disordered" evidence="13">
    <location>
        <begin position="860"/>
        <end position="883"/>
    </location>
</feature>
<dbReference type="Gene3D" id="3.10.120.10">
    <property type="entry name" value="Cytochrome b5-like heme/steroid binding domain"/>
    <property type="match status" value="1"/>
</dbReference>
<feature type="transmembrane region" description="Helical" evidence="14">
    <location>
        <begin position="929"/>
        <end position="948"/>
    </location>
</feature>
<reference evidence="18" key="1">
    <citation type="submission" date="2013-05" db="EMBL/GenBank/DDBJ databases">
        <title>The Genome sequence of Mucor circinelloides f. circinelloides 1006PhL.</title>
        <authorList>
            <consortium name="The Broad Institute Genomics Platform"/>
            <person name="Cuomo C."/>
            <person name="Earl A."/>
            <person name="Findley K."/>
            <person name="Lee S.C."/>
            <person name="Walker B."/>
            <person name="Young S."/>
            <person name="Zeng Q."/>
            <person name="Gargeya S."/>
            <person name="Fitzgerald M."/>
            <person name="Haas B."/>
            <person name="Abouelleil A."/>
            <person name="Allen A.W."/>
            <person name="Alvarado L."/>
            <person name="Arachchi H.M."/>
            <person name="Berlin A.M."/>
            <person name="Chapman S.B."/>
            <person name="Gainer-Dewar J."/>
            <person name="Goldberg J."/>
            <person name="Griggs A."/>
            <person name="Gujja S."/>
            <person name="Hansen M."/>
            <person name="Howarth C."/>
            <person name="Imamovic A."/>
            <person name="Ireland A."/>
            <person name="Larimer J."/>
            <person name="McCowan C."/>
            <person name="Murphy C."/>
            <person name="Pearson M."/>
            <person name="Poon T.W."/>
            <person name="Priest M."/>
            <person name="Roberts A."/>
            <person name="Saif S."/>
            <person name="Shea T."/>
            <person name="Sisk P."/>
            <person name="Sykes S."/>
            <person name="Wortman J."/>
            <person name="Nusbaum C."/>
            <person name="Birren B."/>
        </authorList>
    </citation>
    <scope>NUCLEOTIDE SEQUENCE [LARGE SCALE GENOMIC DNA]</scope>
    <source>
        <strain evidence="18">1006PhL</strain>
    </source>
</reference>
<dbReference type="CDD" id="cd04190">
    <property type="entry name" value="Chitin_synth_C"/>
    <property type="match status" value="1"/>
</dbReference>
<keyword evidence="6 14" id="KW-0812">Transmembrane</keyword>
<keyword evidence="12" id="KW-0009">Actin-binding</keyword>
<evidence type="ECO:0000256" key="8">
    <source>
        <dbReference type="ARBA" id="ARBA00023123"/>
    </source>
</evidence>
<dbReference type="InterPro" id="IPR027417">
    <property type="entry name" value="P-loop_NTPase"/>
</dbReference>
<evidence type="ECO:0000313" key="18">
    <source>
        <dbReference type="Proteomes" id="UP000014254"/>
    </source>
</evidence>
<dbReference type="GO" id="GO:0006031">
    <property type="term" value="P:chitin biosynthetic process"/>
    <property type="evidence" value="ECO:0007669"/>
    <property type="project" value="TreeGrafter"/>
</dbReference>
<dbReference type="Pfam" id="PF00173">
    <property type="entry name" value="Cyt-b5"/>
    <property type="match status" value="1"/>
</dbReference>
<dbReference type="SMART" id="SM01117">
    <property type="entry name" value="Cyt-b5"/>
    <property type="match status" value="2"/>
</dbReference>
<dbReference type="InterPro" id="IPR029044">
    <property type="entry name" value="Nucleotide-diphossugar_trans"/>
</dbReference>
<evidence type="ECO:0000256" key="14">
    <source>
        <dbReference type="SAM" id="Phobius"/>
    </source>
</evidence>
<evidence type="ECO:0000256" key="5">
    <source>
        <dbReference type="ARBA" id="ARBA00022679"/>
    </source>
</evidence>
<comment type="similarity">
    <text evidence="12">Belongs to the TRAFAC class myosin-kinesin ATPase superfamily. Myosin family.</text>
</comment>
<keyword evidence="12" id="KW-0547">Nucleotide-binding</keyword>
<dbReference type="PRINTS" id="PR00193">
    <property type="entry name" value="MYOSINHEAVY"/>
</dbReference>
<feature type="transmembrane region" description="Helical" evidence="14">
    <location>
        <begin position="1645"/>
        <end position="1669"/>
    </location>
</feature>
<feature type="transmembrane region" description="Helical" evidence="14">
    <location>
        <begin position="1591"/>
        <end position="1612"/>
    </location>
</feature>
<dbReference type="GO" id="GO:0004100">
    <property type="term" value="F:chitin synthase activity"/>
    <property type="evidence" value="ECO:0007669"/>
    <property type="project" value="UniProtKB-EC"/>
</dbReference>
<dbReference type="eggNOG" id="KOG2571">
    <property type="taxonomic scope" value="Eukaryota"/>
</dbReference>
<feature type="binding site" evidence="12">
    <location>
        <begin position="116"/>
        <end position="123"/>
    </location>
    <ligand>
        <name>ATP</name>
        <dbReference type="ChEBI" id="CHEBI:30616"/>
    </ligand>
</feature>
<evidence type="ECO:0000256" key="9">
    <source>
        <dbReference type="ARBA" id="ARBA00023136"/>
    </source>
</evidence>
<keyword evidence="11" id="KW-0325">Glycoprotein</keyword>
<name>S2JF45_MUCC1</name>
<dbReference type="PROSITE" id="PS50255">
    <property type="entry name" value="CYTOCHROME_B5_2"/>
    <property type="match status" value="1"/>
</dbReference>
<evidence type="ECO:0000256" key="6">
    <source>
        <dbReference type="ARBA" id="ARBA00022692"/>
    </source>
</evidence>
<dbReference type="InterPro" id="IPR025662">
    <property type="entry name" value="Sigma_54_int_dom_ATP-bd_1"/>
</dbReference>
<evidence type="ECO:0000256" key="13">
    <source>
        <dbReference type="SAM" id="MobiDB-lite"/>
    </source>
</evidence>
<accession>S2JF45</accession>
<protein>
    <recommendedName>
        <fullName evidence="2">chitin synthase</fullName>
        <ecNumber evidence="2">2.4.1.16</ecNumber>
    </recommendedName>
</protein>
<dbReference type="eggNOG" id="KOG4229">
    <property type="taxonomic scope" value="Eukaryota"/>
</dbReference>
<dbReference type="InterPro" id="IPR001199">
    <property type="entry name" value="Cyt_B5-like_heme/steroid-bd"/>
</dbReference>
<dbReference type="SUPFAM" id="SSF53448">
    <property type="entry name" value="Nucleotide-diphospho-sugar transferases"/>
    <property type="match status" value="1"/>
</dbReference>
<feature type="domain" description="Myosin motor" evidence="16">
    <location>
        <begin position="12"/>
        <end position="753"/>
    </location>
</feature>
<dbReference type="InParanoid" id="S2JF45"/>
<dbReference type="GO" id="GO:0005886">
    <property type="term" value="C:plasma membrane"/>
    <property type="evidence" value="ECO:0007669"/>
    <property type="project" value="UniProtKB-SubCell"/>
</dbReference>
<dbReference type="PANTHER" id="PTHR22914">
    <property type="entry name" value="CHITIN SYNTHASE"/>
    <property type="match status" value="1"/>
</dbReference>
<feature type="region of interest" description="Disordered" evidence="13">
    <location>
        <begin position="587"/>
        <end position="612"/>
    </location>
</feature>
<dbReference type="Gene3D" id="1.10.10.820">
    <property type="match status" value="1"/>
</dbReference>
<feature type="transmembrane region" description="Helical" evidence="14">
    <location>
        <begin position="1196"/>
        <end position="1215"/>
    </location>
</feature>
<dbReference type="PANTHER" id="PTHR22914:SF45">
    <property type="entry name" value="CHITIN SYNTHASE"/>
    <property type="match status" value="1"/>
</dbReference>
<dbReference type="GO" id="GO:0005524">
    <property type="term" value="F:ATP binding"/>
    <property type="evidence" value="ECO:0007669"/>
    <property type="project" value="UniProtKB-UniRule"/>
</dbReference>
<dbReference type="Gene3D" id="1.20.120.720">
    <property type="entry name" value="Myosin VI head, motor domain, U50 subdomain"/>
    <property type="match status" value="1"/>
</dbReference>
<dbReference type="SMART" id="SM00242">
    <property type="entry name" value="MYSc"/>
    <property type="match status" value="1"/>
</dbReference>
<dbReference type="Gene3D" id="3.40.850.10">
    <property type="entry name" value="Kinesin motor domain"/>
    <property type="match status" value="1"/>
</dbReference>
<keyword evidence="18" id="KW-1185">Reference proteome</keyword>
<evidence type="ECO:0000256" key="1">
    <source>
        <dbReference type="ARBA" id="ARBA00004651"/>
    </source>
</evidence>
<gene>
    <name evidence="17" type="ORF">HMPREF1544_04729</name>
</gene>
<dbReference type="InterPro" id="IPR004835">
    <property type="entry name" value="Chitin_synth"/>
</dbReference>
<feature type="transmembrane region" description="Helical" evidence="14">
    <location>
        <begin position="1618"/>
        <end position="1638"/>
    </location>
</feature>
<dbReference type="GO" id="GO:0003774">
    <property type="term" value="F:cytoskeletal motor activity"/>
    <property type="evidence" value="ECO:0007669"/>
    <property type="project" value="UniProtKB-UniRule"/>
</dbReference>
<dbReference type="Pfam" id="PF00063">
    <property type="entry name" value="Myosin_head"/>
    <property type="match status" value="1"/>
</dbReference>
<evidence type="ECO:0000256" key="4">
    <source>
        <dbReference type="ARBA" id="ARBA00022676"/>
    </source>
</evidence>
<keyword evidence="9 14" id="KW-0472">Membrane</keyword>
<dbReference type="STRING" id="1220926.S2JF45"/>
<keyword evidence="8 12" id="KW-0518">Myosin</keyword>
<evidence type="ECO:0000313" key="17">
    <source>
        <dbReference type="EMBL" id="EPB88494.1"/>
    </source>
</evidence>
<feature type="region of interest" description="Actin-binding" evidence="12">
    <location>
        <begin position="631"/>
        <end position="653"/>
    </location>
</feature>
<dbReference type="VEuPathDB" id="FungiDB:HMPREF1544_04729"/>
<dbReference type="Proteomes" id="UP000014254">
    <property type="component" value="Unassembled WGS sequence"/>
</dbReference>
<keyword evidence="10 12" id="KW-0505">Motor protein</keyword>
<keyword evidence="3" id="KW-1003">Cell membrane</keyword>
<dbReference type="GO" id="GO:0016459">
    <property type="term" value="C:myosin complex"/>
    <property type="evidence" value="ECO:0007669"/>
    <property type="project" value="UniProtKB-KW"/>
</dbReference>
<proteinExistence type="inferred from homology"/>
<keyword evidence="7 14" id="KW-1133">Transmembrane helix</keyword>
<dbReference type="EC" id="2.4.1.16" evidence="2"/>
<feature type="transmembrane region" description="Helical" evidence="14">
    <location>
        <begin position="893"/>
        <end position="909"/>
    </location>
</feature>
<dbReference type="Gene3D" id="1.20.58.530">
    <property type="match status" value="1"/>
</dbReference>